<keyword evidence="2" id="KW-1003">Cell membrane</keyword>
<sequence>MTFGARMLKTGIAVTLALYISQWLHLSSPVISAVAAIFAMQPSIYRSWRYFLDQLQTNTLGAVLALIAGSVFSNEPIAVGLVCIIVIMICLKLKMGDTIGLTLVTVIIVMEASGQWQFALTRFSLSLIGIVSAFLINILLFPPKPKMQFTGQIQSTFNQMSLLMRTAISDEIKENIFRDKKRALEDSIKSLSDKYKLLEEEQKKLKRAKFSQTRHLVVYKQMLNTLRKGREVLDAVEEHYFQSERSPKLDTYFDHQLEKLIKLHEHVLLKFDDNLKPSSLDSCMLLEESDDFIKQVLEYAAEQPENRLRLSIVASTMYDYGYQLERLSRLVEHYHKTDDEALWLSWLKR</sequence>
<dbReference type="PANTHER" id="PTHR30509:SF27">
    <property type="entry name" value="UPF0421 PROTEIN YGAE"/>
    <property type="match status" value="1"/>
</dbReference>
<evidence type="ECO:0000256" key="3">
    <source>
        <dbReference type="ARBA" id="ARBA00022692"/>
    </source>
</evidence>
<name>A0ABU6GL32_9BACL</name>
<organism evidence="8 9">
    <name type="scientific">Paenibacillus dokdonensis</name>
    <dbReference type="NCBI Taxonomy" id="2567944"/>
    <lineage>
        <taxon>Bacteria</taxon>
        <taxon>Bacillati</taxon>
        <taxon>Bacillota</taxon>
        <taxon>Bacilli</taxon>
        <taxon>Bacillales</taxon>
        <taxon>Paenibacillaceae</taxon>
        <taxon>Paenibacillus</taxon>
    </lineage>
</organism>
<protein>
    <submittedName>
        <fullName evidence="8">Aromatic acid exporter family protein</fullName>
    </submittedName>
</protein>
<reference evidence="8 9" key="1">
    <citation type="submission" date="2023-03" db="EMBL/GenBank/DDBJ databases">
        <title>Bacillus Genome Sequencing.</title>
        <authorList>
            <person name="Dunlap C."/>
        </authorList>
    </citation>
    <scope>NUCLEOTIDE SEQUENCE [LARGE SCALE GENOMIC DNA]</scope>
    <source>
        <strain evidence="8 9">BD-525</strain>
    </source>
</reference>
<feature type="transmembrane region" description="Helical" evidence="7">
    <location>
        <begin position="63"/>
        <end position="91"/>
    </location>
</feature>
<dbReference type="RefSeq" id="WP_326085819.1">
    <property type="nucleotide sequence ID" value="NZ_JARLKZ010000003.1"/>
</dbReference>
<keyword evidence="9" id="KW-1185">Reference proteome</keyword>
<dbReference type="PANTHER" id="PTHR30509">
    <property type="entry name" value="P-HYDROXYBENZOIC ACID EFFLUX PUMP SUBUNIT-RELATED"/>
    <property type="match status" value="1"/>
</dbReference>
<keyword evidence="4 7" id="KW-1133">Transmembrane helix</keyword>
<keyword evidence="3 7" id="KW-0812">Transmembrane</keyword>
<evidence type="ECO:0000256" key="6">
    <source>
        <dbReference type="SAM" id="Coils"/>
    </source>
</evidence>
<evidence type="ECO:0000256" key="7">
    <source>
        <dbReference type="SAM" id="Phobius"/>
    </source>
</evidence>
<evidence type="ECO:0000313" key="8">
    <source>
        <dbReference type="EMBL" id="MEC0238946.1"/>
    </source>
</evidence>
<dbReference type="InterPro" id="IPR010343">
    <property type="entry name" value="ArAE_1"/>
</dbReference>
<evidence type="ECO:0000313" key="9">
    <source>
        <dbReference type="Proteomes" id="UP001344632"/>
    </source>
</evidence>
<dbReference type="Pfam" id="PF06081">
    <property type="entry name" value="ArAE_1"/>
    <property type="match status" value="1"/>
</dbReference>
<feature type="coiled-coil region" evidence="6">
    <location>
        <begin position="181"/>
        <end position="208"/>
    </location>
</feature>
<comment type="subcellular location">
    <subcellularLocation>
        <location evidence="1">Cell membrane</location>
        <topology evidence="1">Multi-pass membrane protein</topology>
    </subcellularLocation>
</comment>
<feature type="transmembrane region" description="Helical" evidence="7">
    <location>
        <begin position="98"/>
        <end position="117"/>
    </location>
</feature>
<keyword evidence="5 7" id="KW-0472">Membrane</keyword>
<accession>A0ABU6GL32</accession>
<evidence type="ECO:0000256" key="1">
    <source>
        <dbReference type="ARBA" id="ARBA00004651"/>
    </source>
</evidence>
<evidence type="ECO:0000256" key="4">
    <source>
        <dbReference type="ARBA" id="ARBA00022989"/>
    </source>
</evidence>
<gene>
    <name evidence="8" type="ORF">P4H66_03555</name>
</gene>
<proteinExistence type="predicted"/>
<evidence type="ECO:0000256" key="5">
    <source>
        <dbReference type="ARBA" id="ARBA00023136"/>
    </source>
</evidence>
<comment type="caution">
    <text evidence="8">The sequence shown here is derived from an EMBL/GenBank/DDBJ whole genome shotgun (WGS) entry which is preliminary data.</text>
</comment>
<keyword evidence="6" id="KW-0175">Coiled coil</keyword>
<dbReference type="EMBL" id="JARLKZ010000003">
    <property type="protein sequence ID" value="MEC0238946.1"/>
    <property type="molecule type" value="Genomic_DNA"/>
</dbReference>
<feature type="transmembrane region" description="Helical" evidence="7">
    <location>
        <begin position="123"/>
        <end position="141"/>
    </location>
</feature>
<dbReference type="Proteomes" id="UP001344632">
    <property type="component" value="Unassembled WGS sequence"/>
</dbReference>
<evidence type="ECO:0000256" key="2">
    <source>
        <dbReference type="ARBA" id="ARBA00022475"/>
    </source>
</evidence>